<dbReference type="PROSITE" id="PS50975">
    <property type="entry name" value="ATP_GRASP"/>
    <property type="match status" value="1"/>
</dbReference>
<dbReference type="InterPro" id="IPR011761">
    <property type="entry name" value="ATP-grasp"/>
</dbReference>
<proteinExistence type="predicted"/>
<sequence length="434" mass="48346">MRVFSRIRRRVCQVCIIGAPGQQEVLMEAEWPEHFQPEVVKDGFGGKLTSYTIALEAWRRGLQVTFLDPELRKYRIQDDSGNAVTFIRSRPHMTTWDAVRVANNKFKTNAKLRAAGIPVPESAIIEPSQDTLSVLKERARGIGYPVVIKPLKGSMGHGVFSGISDEQMLEDRYRDLIEMDGPAPIVMESHIVGEDYRVLVYSSRVVAACKRVPANILGDGESTVETLVERKNALRRKNPFLSKGLIKHDREVEDYLRRQGHTLSSVPARGEYLQLRSAANASAGGDVIDVTWNLPRELRQAAVKATQAIPDLYCAGVDILFNDHAGQVEGNYAIIELNAHPQIGVNMYPTQGQGVDVPRHILDECFPDSRRSCPKNVASLYFPLNNLLGPLHQGAIEAISPRPLARHRYSMRLSLVSDEALKVTADNQQALARL</sequence>
<dbReference type="GO" id="GO:0005524">
    <property type="term" value="F:ATP binding"/>
    <property type="evidence" value="ECO:0007669"/>
    <property type="project" value="UniProtKB-UniRule"/>
</dbReference>
<dbReference type="InterPro" id="IPR013651">
    <property type="entry name" value="ATP-grasp_RimK-type"/>
</dbReference>
<keyword evidence="1" id="KW-0067">ATP-binding</keyword>
<name>A0A7K1ULW5_9MICC</name>
<organism evidence="3 4">
    <name type="scientific">Nesterenkonia alkaliphila</name>
    <dbReference type="NCBI Taxonomy" id="1463631"/>
    <lineage>
        <taxon>Bacteria</taxon>
        <taxon>Bacillati</taxon>
        <taxon>Actinomycetota</taxon>
        <taxon>Actinomycetes</taxon>
        <taxon>Micrococcales</taxon>
        <taxon>Micrococcaceae</taxon>
        <taxon>Nesterenkonia</taxon>
    </lineage>
</organism>
<dbReference type="GO" id="GO:0046872">
    <property type="term" value="F:metal ion binding"/>
    <property type="evidence" value="ECO:0007669"/>
    <property type="project" value="InterPro"/>
</dbReference>
<protein>
    <submittedName>
        <fullName evidence="3">ATP-grasp domain-containing protein</fullName>
    </submittedName>
</protein>
<keyword evidence="4" id="KW-1185">Reference proteome</keyword>
<evidence type="ECO:0000313" key="4">
    <source>
        <dbReference type="Proteomes" id="UP000460157"/>
    </source>
</evidence>
<dbReference type="EMBL" id="WRPM01000099">
    <property type="protein sequence ID" value="MVT27457.1"/>
    <property type="molecule type" value="Genomic_DNA"/>
</dbReference>
<keyword evidence="1" id="KW-0547">Nucleotide-binding</keyword>
<accession>A0A7K1ULW5</accession>
<gene>
    <name evidence="3" type="ORF">GNZ21_14045</name>
</gene>
<dbReference type="GO" id="GO:0018169">
    <property type="term" value="F:ribosomal S6-glutamic acid ligase activity"/>
    <property type="evidence" value="ECO:0007669"/>
    <property type="project" value="TreeGrafter"/>
</dbReference>
<dbReference type="GO" id="GO:0005737">
    <property type="term" value="C:cytoplasm"/>
    <property type="evidence" value="ECO:0007669"/>
    <property type="project" value="TreeGrafter"/>
</dbReference>
<dbReference type="GO" id="GO:0009432">
    <property type="term" value="P:SOS response"/>
    <property type="evidence" value="ECO:0007669"/>
    <property type="project" value="TreeGrafter"/>
</dbReference>
<feature type="domain" description="ATP-grasp" evidence="2">
    <location>
        <begin position="109"/>
        <end position="366"/>
    </location>
</feature>
<feature type="non-terminal residue" evidence="3">
    <location>
        <position position="434"/>
    </location>
</feature>
<dbReference type="PANTHER" id="PTHR21621">
    <property type="entry name" value="RIBOSOMAL PROTEIN S6 MODIFICATION PROTEIN"/>
    <property type="match status" value="1"/>
</dbReference>
<evidence type="ECO:0000259" key="2">
    <source>
        <dbReference type="PROSITE" id="PS50975"/>
    </source>
</evidence>
<dbReference type="Gene3D" id="3.30.470.20">
    <property type="entry name" value="ATP-grasp fold, B domain"/>
    <property type="match status" value="2"/>
</dbReference>
<reference evidence="3 4" key="1">
    <citation type="submission" date="2019-12" db="EMBL/GenBank/DDBJ databases">
        <title>Nesterenkonia muleiensis sp. nov., a novel actinobacterium isolated from sap of Populus euphratica.</title>
        <authorList>
            <person name="Wang R."/>
        </authorList>
    </citation>
    <scope>NUCLEOTIDE SEQUENCE [LARGE SCALE GENOMIC DNA]</scope>
    <source>
        <strain evidence="3 4">F10</strain>
    </source>
</reference>
<dbReference type="PANTHER" id="PTHR21621:SF0">
    <property type="entry name" value="BETA-CITRYLGLUTAMATE SYNTHASE B-RELATED"/>
    <property type="match status" value="1"/>
</dbReference>
<dbReference type="SUPFAM" id="SSF56059">
    <property type="entry name" value="Glutathione synthetase ATP-binding domain-like"/>
    <property type="match status" value="1"/>
</dbReference>
<dbReference type="AlphaFoldDB" id="A0A7K1ULW5"/>
<dbReference type="Pfam" id="PF08443">
    <property type="entry name" value="RimK"/>
    <property type="match status" value="1"/>
</dbReference>
<comment type="caution">
    <text evidence="3">The sequence shown here is derived from an EMBL/GenBank/DDBJ whole genome shotgun (WGS) entry which is preliminary data.</text>
</comment>
<dbReference type="Proteomes" id="UP000460157">
    <property type="component" value="Unassembled WGS sequence"/>
</dbReference>
<dbReference type="OrthoDB" id="9803907at2"/>
<evidence type="ECO:0000313" key="3">
    <source>
        <dbReference type="EMBL" id="MVT27457.1"/>
    </source>
</evidence>
<evidence type="ECO:0000256" key="1">
    <source>
        <dbReference type="PROSITE-ProRule" id="PRU00409"/>
    </source>
</evidence>